<dbReference type="OrthoDB" id="9805575at2"/>
<proteinExistence type="inferred from homology"/>
<dbReference type="EMBL" id="AP007255">
    <property type="protein sequence ID" value="BAE49508.1"/>
    <property type="molecule type" value="Genomic_DNA"/>
</dbReference>
<keyword evidence="6" id="KW-1185">Reference proteome</keyword>
<dbReference type="GO" id="GO:0016846">
    <property type="term" value="F:carbon-sulfur lyase activity"/>
    <property type="evidence" value="ECO:0007669"/>
    <property type="project" value="InterPro"/>
</dbReference>
<evidence type="ECO:0000256" key="2">
    <source>
        <dbReference type="ARBA" id="ARBA00022723"/>
    </source>
</evidence>
<dbReference type="Pfam" id="PF04828">
    <property type="entry name" value="GFA"/>
    <property type="match status" value="1"/>
</dbReference>
<dbReference type="PANTHER" id="PTHR28620">
    <property type="entry name" value="CENTROMERE PROTEIN V"/>
    <property type="match status" value="1"/>
</dbReference>
<dbReference type="PROSITE" id="PS51891">
    <property type="entry name" value="CENP_V_GFA"/>
    <property type="match status" value="1"/>
</dbReference>
<dbReference type="HOGENOM" id="CLU_055491_5_0_5"/>
<dbReference type="InterPro" id="IPR011057">
    <property type="entry name" value="Mss4-like_sf"/>
</dbReference>
<evidence type="ECO:0000256" key="1">
    <source>
        <dbReference type="ARBA" id="ARBA00005495"/>
    </source>
</evidence>
<evidence type="ECO:0000256" key="3">
    <source>
        <dbReference type="ARBA" id="ARBA00022833"/>
    </source>
</evidence>
<dbReference type="Gene3D" id="2.170.150.70">
    <property type="match status" value="1"/>
</dbReference>
<dbReference type="InterPro" id="IPR052355">
    <property type="entry name" value="CENP-V-like"/>
</dbReference>
<protein>
    <submittedName>
        <fullName evidence="5">Uncharacterized conserved protein</fullName>
    </submittedName>
</protein>
<dbReference type="PANTHER" id="PTHR28620:SF1">
    <property type="entry name" value="CENP-V_GFA DOMAIN-CONTAINING PROTEIN"/>
    <property type="match status" value="1"/>
</dbReference>
<organism evidence="5 6">
    <name type="scientific">Paramagnetospirillum magneticum (strain ATCC 700264 / AMB-1)</name>
    <name type="common">Magnetospirillum magneticum</name>
    <dbReference type="NCBI Taxonomy" id="342108"/>
    <lineage>
        <taxon>Bacteria</taxon>
        <taxon>Pseudomonadati</taxon>
        <taxon>Pseudomonadota</taxon>
        <taxon>Alphaproteobacteria</taxon>
        <taxon>Rhodospirillales</taxon>
        <taxon>Magnetospirillaceae</taxon>
        <taxon>Paramagnetospirillum</taxon>
    </lineage>
</organism>
<dbReference type="AlphaFoldDB" id="Q2W9G7"/>
<sequence>MGEVHGSCHCGAVHVSYASDGPLAGRRCGCGFCRRHGSLYTSDPAGRLRIEAVGGALSRYRFGQRTADFLLCARCGVLVAVTAEIDGTLRGGVNLAVMDPPVPAAADVPVMNFDAETESERTARRRRNWIGHVEIREAQP</sequence>
<evidence type="ECO:0000313" key="6">
    <source>
        <dbReference type="Proteomes" id="UP000007058"/>
    </source>
</evidence>
<dbReference type="RefSeq" id="WP_011383147.1">
    <property type="nucleotide sequence ID" value="NC_007626.1"/>
</dbReference>
<evidence type="ECO:0000259" key="4">
    <source>
        <dbReference type="PROSITE" id="PS51891"/>
    </source>
</evidence>
<accession>Q2W9G7</accession>
<dbReference type="KEGG" id="mag:amb0704"/>
<keyword evidence="3" id="KW-0862">Zinc</keyword>
<evidence type="ECO:0000313" key="5">
    <source>
        <dbReference type="EMBL" id="BAE49508.1"/>
    </source>
</evidence>
<dbReference type="SUPFAM" id="SSF51316">
    <property type="entry name" value="Mss4-like"/>
    <property type="match status" value="1"/>
</dbReference>
<feature type="domain" description="CENP-V/GFA" evidence="4">
    <location>
        <begin position="4"/>
        <end position="114"/>
    </location>
</feature>
<reference evidence="5 6" key="1">
    <citation type="journal article" date="2005" name="DNA Res.">
        <title>Complete genome sequence of the facultative anaerobic magnetotactic bacterium Magnetospirillum sp. strain AMB-1.</title>
        <authorList>
            <person name="Matsunaga T."/>
            <person name="Okamura Y."/>
            <person name="Fukuda Y."/>
            <person name="Wahyudi A.T."/>
            <person name="Murase Y."/>
            <person name="Takeyama H."/>
        </authorList>
    </citation>
    <scope>NUCLEOTIDE SEQUENCE [LARGE SCALE GENOMIC DNA]</scope>
    <source>
        <strain evidence="6">ATCC 700264 / AMB-1</strain>
    </source>
</reference>
<keyword evidence="2" id="KW-0479">Metal-binding</keyword>
<name>Q2W9G7_PARM1</name>
<dbReference type="GO" id="GO:0046872">
    <property type="term" value="F:metal ion binding"/>
    <property type="evidence" value="ECO:0007669"/>
    <property type="project" value="UniProtKB-KW"/>
</dbReference>
<comment type="similarity">
    <text evidence="1">Belongs to the Gfa family.</text>
</comment>
<dbReference type="Proteomes" id="UP000007058">
    <property type="component" value="Chromosome"/>
</dbReference>
<dbReference type="STRING" id="342108.amb0704"/>
<dbReference type="InterPro" id="IPR006913">
    <property type="entry name" value="CENP-V/GFA"/>
</dbReference>
<gene>
    <name evidence="5" type="ordered locus">amb0704</name>
</gene>